<accession>A0A410RRD8</accession>
<dbReference type="InterPro" id="IPR043856">
    <property type="entry name" value="DUF5818"/>
</dbReference>
<sequence>MKLSGTVQYRDLEGGVWVLKADDGRTYQLAGGDRKIKKDGQRISAEGSIQRDAVTTAMVGPVFHVSSYTLES</sequence>
<gene>
    <name evidence="1" type="ORF">EJ065_2904</name>
</gene>
<dbReference type="AlphaFoldDB" id="A0A410RRD8"/>
<dbReference type="Proteomes" id="UP000288758">
    <property type="component" value="Chromosome"/>
</dbReference>
<dbReference type="RefSeq" id="WP_128796428.1">
    <property type="nucleotide sequence ID" value="NZ_CP034669.1"/>
</dbReference>
<dbReference type="Pfam" id="PF19135">
    <property type="entry name" value="DUF5818"/>
    <property type="match status" value="1"/>
</dbReference>
<reference evidence="1 2" key="1">
    <citation type="submission" date="2018-12" db="EMBL/GenBank/DDBJ databases">
        <title>Complete Genome Sequence of the Corallopyronin A producing Myxobacterium Corallococcus coralloides B035.</title>
        <authorList>
            <person name="Bouhired S.M."/>
            <person name="Rupp O."/>
            <person name="Blom J."/>
            <person name="Schaeberle T.F."/>
            <person name="Kehraus S."/>
            <person name="Schiefer A."/>
            <person name="Pfarr K."/>
            <person name="Goesmann A."/>
            <person name="Hoerauf A."/>
            <person name="Koenig G.M."/>
        </authorList>
    </citation>
    <scope>NUCLEOTIDE SEQUENCE [LARGE SCALE GENOMIC DNA]</scope>
    <source>
        <strain evidence="1 2">B035</strain>
    </source>
</reference>
<protein>
    <submittedName>
        <fullName evidence="1">Uncharacterized protein</fullName>
    </submittedName>
</protein>
<evidence type="ECO:0000313" key="1">
    <source>
        <dbReference type="EMBL" id="QAT84474.1"/>
    </source>
</evidence>
<organism evidence="1 2">
    <name type="scientific">Corallococcus coralloides</name>
    <name type="common">Myxococcus coralloides</name>
    <dbReference type="NCBI Taxonomy" id="184914"/>
    <lineage>
        <taxon>Bacteria</taxon>
        <taxon>Pseudomonadati</taxon>
        <taxon>Myxococcota</taxon>
        <taxon>Myxococcia</taxon>
        <taxon>Myxococcales</taxon>
        <taxon>Cystobacterineae</taxon>
        <taxon>Myxococcaceae</taxon>
        <taxon>Corallococcus</taxon>
    </lineage>
</organism>
<dbReference type="EMBL" id="CP034669">
    <property type="protein sequence ID" value="QAT84474.1"/>
    <property type="molecule type" value="Genomic_DNA"/>
</dbReference>
<evidence type="ECO:0000313" key="2">
    <source>
        <dbReference type="Proteomes" id="UP000288758"/>
    </source>
</evidence>
<proteinExistence type="predicted"/>
<name>A0A410RRD8_CORCK</name>